<sequence>MKKSKIALALTGMLLMPSAFAITAFIENPDHVRIQIADGESNGQESTYYYKSKPSENPSKLIIDNGNIYNGTVLNVGYDGKTECNYAIISGINKGFKMQSSGEGCTNSFSNYKPMNSPVVTIINNSSEVIHGLFTINDGVISTSKLPDMTPNQAELYSGDSGIWKEHNVKFGDKVKMSAFVKSLSYEVSCPTIENLTENKVFIIEGDGWKTSCRLESFTKGIVSKDNQSKLEANVAAERGFIVKYKVPEDASTDSYYVVVLDKARTKYASYVKVKPGTEGDISAKVIQSWFPNGGDFIIGLAKEASAPNSVALIGDTIEVSTYALMD</sequence>
<proteinExistence type="predicted"/>
<keyword evidence="1" id="KW-0732">Signal</keyword>
<dbReference type="AlphaFoldDB" id="A0AAP9KN48"/>
<dbReference type="EMBL" id="CP024636">
    <property type="protein sequence ID" value="QGR05546.1"/>
    <property type="molecule type" value="Genomic_DNA"/>
</dbReference>
<reference evidence="3" key="2">
    <citation type="journal article" date="2020" name="Environ. Microbiol.">
        <title>The extreme plant-growth-promoting properties of Pantoea phytobeneficialis MSR2 revealed by functional and genomic analysis.</title>
        <authorList>
            <person name="Nascimento F.X."/>
            <person name="Hernandez A.G."/>
            <person name="Glick B.R."/>
            <person name="Rossi M.J."/>
        </authorList>
    </citation>
    <scope>NUCLEOTIDE SEQUENCE</scope>
    <source>
        <strain evidence="3">MSR2</strain>
    </source>
</reference>
<evidence type="ECO:0000313" key="4">
    <source>
        <dbReference type="Proteomes" id="UP000424872"/>
    </source>
</evidence>
<accession>A0AAP9KN48</accession>
<gene>
    <name evidence="3" type="ORF">CTZ24_03640</name>
    <name evidence="2" type="ORF">Q3404_14485</name>
</gene>
<dbReference type="Proteomes" id="UP000424872">
    <property type="component" value="Chromosome"/>
</dbReference>
<reference evidence="2" key="3">
    <citation type="submission" date="2023-07" db="EMBL/GenBank/DDBJ databases">
        <title>The extreme plant-growth-promoting properties of Pantoea phytobeneficialis PF55 revealed by functional and genomic analysis.</title>
        <authorList>
            <person name="Nascimento F.X."/>
            <person name="Marcio R.J."/>
        </authorList>
    </citation>
    <scope>NUCLEOTIDE SEQUENCE</scope>
    <source>
        <strain evidence="2">PF55</strain>
    </source>
</reference>
<feature type="chain" id="PRO_5042958129" evidence="1">
    <location>
        <begin position="22"/>
        <end position="327"/>
    </location>
</feature>
<dbReference type="KEGG" id="ppho:CTZ24_03640"/>
<organism evidence="3 4">
    <name type="scientific">Pantoea phytobeneficialis</name>
    <dbReference type="NCBI Taxonomy" id="2052056"/>
    <lineage>
        <taxon>Bacteria</taxon>
        <taxon>Pseudomonadati</taxon>
        <taxon>Pseudomonadota</taxon>
        <taxon>Gammaproteobacteria</taxon>
        <taxon>Enterobacterales</taxon>
        <taxon>Erwiniaceae</taxon>
        <taxon>Pantoea</taxon>
    </lineage>
</organism>
<evidence type="ECO:0000313" key="3">
    <source>
        <dbReference type="EMBL" id="QGR05546.1"/>
    </source>
</evidence>
<evidence type="ECO:0000313" key="5">
    <source>
        <dbReference type="Proteomes" id="UP001171299"/>
    </source>
</evidence>
<evidence type="ECO:0000256" key="1">
    <source>
        <dbReference type="SAM" id="SignalP"/>
    </source>
</evidence>
<reference evidence="4" key="1">
    <citation type="submission" date="2017-11" db="EMBL/GenBank/DDBJ databases">
        <title>Genome sequence of Pantoea sp. MSR2.</title>
        <authorList>
            <person name="Nascimento F.X."/>
        </authorList>
    </citation>
    <scope>NUCLEOTIDE SEQUENCE [LARGE SCALE GENOMIC DNA]</scope>
    <source>
        <strain evidence="4">MSR2</strain>
    </source>
</reference>
<protein>
    <submittedName>
        <fullName evidence="3">Uncharacterized protein</fullName>
    </submittedName>
</protein>
<evidence type="ECO:0000313" key="2">
    <source>
        <dbReference type="EMBL" id="MDO6407781.1"/>
    </source>
</evidence>
<dbReference type="EMBL" id="JAUOOM010000013">
    <property type="protein sequence ID" value="MDO6407781.1"/>
    <property type="molecule type" value="Genomic_DNA"/>
</dbReference>
<dbReference type="Proteomes" id="UP001171299">
    <property type="component" value="Unassembled WGS sequence"/>
</dbReference>
<feature type="signal peptide" evidence="1">
    <location>
        <begin position="1"/>
        <end position="21"/>
    </location>
</feature>
<dbReference type="RefSeq" id="WP_208724801.1">
    <property type="nucleotide sequence ID" value="NZ_CP024636.1"/>
</dbReference>
<keyword evidence="5" id="KW-1185">Reference proteome</keyword>
<name>A0AAP9KN48_9GAMM</name>